<accession>I4B2P9</accession>
<gene>
    <name evidence="2" type="ordered locus">Turpa_0905</name>
</gene>
<dbReference type="AlphaFoldDB" id="I4B2P9"/>
<dbReference type="Proteomes" id="UP000006048">
    <property type="component" value="Chromosome"/>
</dbReference>
<reference evidence="2 3" key="1">
    <citation type="submission" date="2012-06" db="EMBL/GenBank/DDBJ databases">
        <title>The complete chromosome of genome of Turneriella parva DSM 21527.</title>
        <authorList>
            <consortium name="US DOE Joint Genome Institute (JGI-PGF)"/>
            <person name="Lucas S."/>
            <person name="Han J."/>
            <person name="Lapidus A."/>
            <person name="Bruce D."/>
            <person name="Goodwin L."/>
            <person name="Pitluck S."/>
            <person name="Peters L."/>
            <person name="Kyrpides N."/>
            <person name="Mavromatis K."/>
            <person name="Ivanova N."/>
            <person name="Mikhailova N."/>
            <person name="Chertkov O."/>
            <person name="Detter J.C."/>
            <person name="Tapia R."/>
            <person name="Han C."/>
            <person name="Land M."/>
            <person name="Hauser L."/>
            <person name="Markowitz V."/>
            <person name="Cheng J.-F."/>
            <person name="Hugenholtz P."/>
            <person name="Woyke T."/>
            <person name="Wu D."/>
            <person name="Gronow S."/>
            <person name="Wellnitz S."/>
            <person name="Brambilla E."/>
            <person name="Klenk H.-P."/>
            <person name="Eisen J.A."/>
        </authorList>
    </citation>
    <scope>NUCLEOTIDE SEQUENCE [LARGE SCALE GENOMIC DNA]</scope>
    <source>
        <strain evidence="3">ATCC BAA-1111 / DSM 21527 / NCTC 11395 / H</strain>
    </source>
</reference>
<dbReference type="KEGG" id="tpx:Turpa_0905"/>
<feature type="region of interest" description="Disordered" evidence="1">
    <location>
        <begin position="203"/>
        <end position="225"/>
    </location>
</feature>
<keyword evidence="3" id="KW-1185">Reference proteome</keyword>
<evidence type="ECO:0000313" key="2">
    <source>
        <dbReference type="EMBL" id="AFM11556.1"/>
    </source>
</evidence>
<dbReference type="HOGENOM" id="CLU_549731_0_0_12"/>
<sequence>MSQFLRMMLVGGTLLASVNCAARQVRNEIELQEAAKRAAANEEKGWVALEGTVRTKDEDPDYDMQRKALAEVGKIPSPRSQVLLTENVNNRYLRAEAIGGLMKQRNESNREAIDKLIVEAAAKNAEEFSGLTREEIQALGESDNPEAVRLLRQQMGRDPNKDEMTIDALGKILKRQKRSSYSPIDFSLPLGQGAKISFEDISTDKGESAEPAKAEPAAATANETDPEQALIDYLSGDGSPEAKDRAVQNIADARSNGITYLLGLAGKTSVKPAARIAIIDFLTRHAVNTQDKSMIGKFQALRGRAGGNRQIIASIDLSLRVLGSAFGRAVAVGGSQRRRIVVTDGYDPLAREADIVKLDQRPYPGYSAADVRTNLKKALTYYRLDATLADRMQKRVNDLLNLPENKESPERNLIFTALGRLYPDRDFYVLKKQGQEAFAKPGYFTTTLRLVTASRRGRSWQIAALQRVWGLSENEADRIRQIYLRDGKLLQQRMRL</sequence>
<evidence type="ECO:0000256" key="1">
    <source>
        <dbReference type="SAM" id="MobiDB-lite"/>
    </source>
</evidence>
<organism evidence="2 3">
    <name type="scientific">Turneriella parva (strain ATCC BAA-1111 / DSM 21527 / NCTC 11395 / H)</name>
    <name type="common">Leptospira parva</name>
    <dbReference type="NCBI Taxonomy" id="869212"/>
    <lineage>
        <taxon>Bacteria</taxon>
        <taxon>Pseudomonadati</taxon>
        <taxon>Spirochaetota</taxon>
        <taxon>Spirochaetia</taxon>
        <taxon>Leptospirales</taxon>
        <taxon>Leptospiraceae</taxon>
        <taxon>Turneriella</taxon>
    </lineage>
</organism>
<evidence type="ECO:0000313" key="3">
    <source>
        <dbReference type="Proteomes" id="UP000006048"/>
    </source>
</evidence>
<feature type="compositionally biased region" description="Low complexity" evidence="1">
    <location>
        <begin position="214"/>
        <end position="223"/>
    </location>
</feature>
<dbReference type="RefSeq" id="WP_014802074.1">
    <property type="nucleotide sequence ID" value="NC_018020.1"/>
</dbReference>
<dbReference type="PATRIC" id="fig|869212.3.peg.879"/>
<name>I4B2P9_TURPD</name>
<feature type="compositionally biased region" description="Basic and acidic residues" evidence="1">
    <location>
        <begin position="203"/>
        <end position="213"/>
    </location>
</feature>
<protein>
    <submittedName>
        <fullName evidence="2">Uncharacterized protein</fullName>
    </submittedName>
</protein>
<proteinExistence type="predicted"/>
<dbReference type="EMBL" id="CP002959">
    <property type="protein sequence ID" value="AFM11556.1"/>
    <property type="molecule type" value="Genomic_DNA"/>
</dbReference>